<evidence type="ECO:0000256" key="1">
    <source>
        <dbReference type="ARBA" id="ARBA00012513"/>
    </source>
</evidence>
<dbReference type="PANTHER" id="PTHR48005:SF70">
    <property type="entry name" value="MDIS1-INTERACTING RECEPTOR LIKE KINASE 2-LIKE"/>
    <property type="match status" value="1"/>
</dbReference>
<accession>A0A5E4EDQ5</accession>
<proteinExistence type="predicted"/>
<comment type="catalytic activity">
    <reaction evidence="7">
        <text>L-threonyl-[protein] + ATP = O-phospho-L-threonyl-[protein] + ADP + H(+)</text>
        <dbReference type="Rhea" id="RHEA:46608"/>
        <dbReference type="Rhea" id="RHEA-COMP:11060"/>
        <dbReference type="Rhea" id="RHEA-COMP:11605"/>
        <dbReference type="ChEBI" id="CHEBI:15378"/>
        <dbReference type="ChEBI" id="CHEBI:30013"/>
        <dbReference type="ChEBI" id="CHEBI:30616"/>
        <dbReference type="ChEBI" id="CHEBI:61977"/>
        <dbReference type="ChEBI" id="CHEBI:456216"/>
        <dbReference type="EC" id="2.7.11.1"/>
    </reaction>
</comment>
<dbReference type="InterPro" id="IPR011009">
    <property type="entry name" value="Kinase-like_dom_sf"/>
</dbReference>
<evidence type="ECO:0000256" key="5">
    <source>
        <dbReference type="ARBA" id="ARBA00022777"/>
    </source>
</evidence>
<keyword evidence="2" id="KW-0723">Serine/threonine-protein kinase</keyword>
<organism evidence="9 10">
    <name type="scientific">Prunus dulcis</name>
    <name type="common">Almond</name>
    <name type="synonym">Amygdalus dulcis</name>
    <dbReference type="NCBI Taxonomy" id="3755"/>
    <lineage>
        <taxon>Eukaryota</taxon>
        <taxon>Viridiplantae</taxon>
        <taxon>Streptophyta</taxon>
        <taxon>Embryophyta</taxon>
        <taxon>Tracheophyta</taxon>
        <taxon>Spermatophyta</taxon>
        <taxon>Magnoliopsida</taxon>
        <taxon>eudicotyledons</taxon>
        <taxon>Gunneridae</taxon>
        <taxon>Pentapetalae</taxon>
        <taxon>rosids</taxon>
        <taxon>fabids</taxon>
        <taxon>Rosales</taxon>
        <taxon>Rosaceae</taxon>
        <taxon>Amygdaloideae</taxon>
        <taxon>Amygdaleae</taxon>
        <taxon>Prunus</taxon>
    </lineage>
</organism>
<sequence length="65" mass="7929">MVAVKKLHLLHNGENNFQKEFFNEIRALTEIRHRNIMKLFGFYSHHPDTRFWCMSISKEVAWPQR</sequence>
<name>A0A5E4EDQ5_PRUDU</name>
<evidence type="ECO:0000256" key="8">
    <source>
        <dbReference type="ARBA" id="ARBA00048679"/>
    </source>
</evidence>
<dbReference type="InParanoid" id="A0A5E4EDQ5"/>
<keyword evidence="5" id="KW-0418">Kinase</keyword>
<dbReference type="Gramene" id="VVA13804">
    <property type="protein sequence ID" value="VVA13804"/>
    <property type="gene ID" value="Prudul26B023140"/>
</dbReference>
<evidence type="ECO:0000256" key="4">
    <source>
        <dbReference type="ARBA" id="ARBA00022741"/>
    </source>
</evidence>
<dbReference type="GO" id="GO:0004674">
    <property type="term" value="F:protein serine/threonine kinase activity"/>
    <property type="evidence" value="ECO:0007669"/>
    <property type="project" value="UniProtKB-KW"/>
</dbReference>
<keyword evidence="4" id="KW-0547">Nucleotide-binding</keyword>
<reference evidence="10" key="1">
    <citation type="journal article" date="2020" name="Plant J.">
        <title>Transposons played a major role in the diversification between the closely related almond and peach genomes: results from the almond genome sequence.</title>
        <authorList>
            <person name="Alioto T."/>
            <person name="Alexiou K.G."/>
            <person name="Bardil A."/>
            <person name="Barteri F."/>
            <person name="Castanera R."/>
            <person name="Cruz F."/>
            <person name="Dhingra A."/>
            <person name="Duval H."/>
            <person name="Fernandez I Marti A."/>
            <person name="Frias L."/>
            <person name="Galan B."/>
            <person name="Garcia J.L."/>
            <person name="Howad W."/>
            <person name="Gomez-Garrido J."/>
            <person name="Gut M."/>
            <person name="Julca I."/>
            <person name="Morata J."/>
            <person name="Puigdomenech P."/>
            <person name="Ribeca P."/>
            <person name="Rubio Cabetas M.J."/>
            <person name="Vlasova A."/>
            <person name="Wirthensohn M."/>
            <person name="Garcia-Mas J."/>
            <person name="Gabaldon T."/>
            <person name="Casacuberta J.M."/>
            <person name="Arus P."/>
        </authorList>
    </citation>
    <scope>NUCLEOTIDE SEQUENCE [LARGE SCALE GENOMIC DNA]</scope>
    <source>
        <strain evidence="10">cv. Texas</strain>
    </source>
</reference>
<dbReference type="GO" id="GO:0005524">
    <property type="term" value="F:ATP binding"/>
    <property type="evidence" value="ECO:0007669"/>
    <property type="project" value="UniProtKB-KW"/>
</dbReference>
<protein>
    <recommendedName>
        <fullName evidence="1">non-specific serine/threonine protein kinase</fullName>
        <ecNumber evidence="1">2.7.11.1</ecNumber>
    </recommendedName>
</protein>
<dbReference type="InterPro" id="IPR051420">
    <property type="entry name" value="Ser_Thr_Kinases_DiverseReg"/>
</dbReference>
<dbReference type="OMA" id="ISKEVAW"/>
<evidence type="ECO:0000256" key="6">
    <source>
        <dbReference type="ARBA" id="ARBA00022840"/>
    </source>
</evidence>
<keyword evidence="6" id="KW-0067">ATP-binding</keyword>
<evidence type="ECO:0000256" key="3">
    <source>
        <dbReference type="ARBA" id="ARBA00022679"/>
    </source>
</evidence>
<dbReference type="EC" id="2.7.11.1" evidence="1"/>
<dbReference type="EMBL" id="CABIKO010000008">
    <property type="protein sequence ID" value="VVA13804.1"/>
    <property type="molecule type" value="Genomic_DNA"/>
</dbReference>
<comment type="catalytic activity">
    <reaction evidence="8">
        <text>L-seryl-[protein] + ATP = O-phospho-L-seryl-[protein] + ADP + H(+)</text>
        <dbReference type="Rhea" id="RHEA:17989"/>
        <dbReference type="Rhea" id="RHEA-COMP:9863"/>
        <dbReference type="Rhea" id="RHEA-COMP:11604"/>
        <dbReference type="ChEBI" id="CHEBI:15378"/>
        <dbReference type="ChEBI" id="CHEBI:29999"/>
        <dbReference type="ChEBI" id="CHEBI:30616"/>
        <dbReference type="ChEBI" id="CHEBI:83421"/>
        <dbReference type="ChEBI" id="CHEBI:456216"/>
        <dbReference type="EC" id="2.7.11.1"/>
    </reaction>
</comment>
<keyword evidence="9" id="KW-0675">Receptor</keyword>
<evidence type="ECO:0000313" key="10">
    <source>
        <dbReference type="Proteomes" id="UP000327085"/>
    </source>
</evidence>
<dbReference type="Proteomes" id="UP000327085">
    <property type="component" value="Chromosome 1"/>
</dbReference>
<dbReference type="AlphaFoldDB" id="A0A5E4EDQ5"/>
<evidence type="ECO:0000256" key="2">
    <source>
        <dbReference type="ARBA" id="ARBA00022527"/>
    </source>
</evidence>
<dbReference type="PANTHER" id="PTHR48005">
    <property type="entry name" value="LEUCINE RICH REPEAT KINASE 2"/>
    <property type="match status" value="1"/>
</dbReference>
<dbReference type="Gene3D" id="3.30.200.20">
    <property type="entry name" value="Phosphorylase Kinase, domain 1"/>
    <property type="match status" value="1"/>
</dbReference>
<keyword evidence="3" id="KW-0808">Transferase</keyword>
<evidence type="ECO:0000313" key="9">
    <source>
        <dbReference type="EMBL" id="VVA13804.1"/>
    </source>
</evidence>
<gene>
    <name evidence="9" type="ORF">ALMOND_2B023140</name>
</gene>
<evidence type="ECO:0000256" key="7">
    <source>
        <dbReference type="ARBA" id="ARBA00047899"/>
    </source>
</evidence>
<dbReference type="SUPFAM" id="SSF56112">
    <property type="entry name" value="Protein kinase-like (PK-like)"/>
    <property type="match status" value="1"/>
</dbReference>